<evidence type="ECO:0000259" key="1">
    <source>
        <dbReference type="PROSITE" id="PS51352"/>
    </source>
</evidence>
<proteinExistence type="predicted"/>
<dbReference type="InterPro" id="IPR050553">
    <property type="entry name" value="Thioredoxin_ResA/DsbE_sf"/>
</dbReference>
<organism evidence="2 3">
    <name type="scientific">Negadavirga shengliensis</name>
    <dbReference type="NCBI Taxonomy" id="1389218"/>
    <lineage>
        <taxon>Bacteria</taxon>
        <taxon>Pseudomonadati</taxon>
        <taxon>Bacteroidota</taxon>
        <taxon>Cytophagia</taxon>
        <taxon>Cytophagales</taxon>
        <taxon>Cyclobacteriaceae</taxon>
        <taxon>Negadavirga</taxon>
    </lineage>
</organism>
<protein>
    <submittedName>
        <fullName evidence="2">TlpA family protein disulfide reductase</fullName>
    </submittedName>
</protein>
<dbReference type="Gene3D" id="3.40.30.10">
    <property type="entry name" value="Glutaredoxin"/>
    <property type="match status" value="1"/>
</dbReference>
<dbReference type="InterPro" id="IPR013766">
    <property type="entry name" value="Thioredoxin_domain"/>
</dbReference>
<keyword evidence="3" id="KW-1185">Reference proteome</keyword>
<accession>A0ABV9T179</accession>
<evidence type="ECO:0000313" key="3">
    <source>
        <dbReference type="Proteomes" id="UP001595818"/>
    </source>
</evidence>
<dbReference type="PROSITE" id="PS51352">
    <property type="entry name" value="THIOREDOXIN_2"/>
    <property type="match status" value="1"/>
</dbReference>
<dbReference type="InterPro" id="IPR036249">
    <property type="entry name" value="Thioredoxin-like_sf"/>
</dbReference>
<comment type="caution">
    <text evidence="2">The sequence shown here is derived from an EMBL/GenBank/DDBJ whole genome shotgun (WGS) entry which is preliminary data.</text>
</comment>
<dbReference type="EMBL" id="JBHSJJ010000005">
    <property type="protein sequence ID" value="MFC4872213.1"/>
    <property type="molecule type" value="Genomic_DNA"/>
</dbReference>
<dbReference type="Proteomes" id="UP001595818">
    <property type="component" value="Unassembled WGS sequence"/>
</dbReference>
<sequence length="190" mass="21152">MNPKAILPLKSIILLLVVLMMPLQILFAQSPDGLEGMQMPGFKLSDLQGNEVNSKSFQGNYLVIHIATTWCPFCNAEAPYLEQLNQEYKDRNVEVLIIDVKEPKELVQDKLQNRFNLSFPVLLDPDGTVAASFAPEDVLPDLARDEVMLASNILVDPEGKIQFLSLLDSKNFDAKLVGLRAKLDALLADQ</sequence>
<dbReference type="InterPro" id="IPR000866">
    <property type="entry name" value="AhpC/TSA"/>
</dbReference>
<dbReference type="PANTHER" id="PTHR42852">
    <property type="entry name" value="THIOL:DISULFIDE INTERCHANGE PROTEIN DSBE"/>
    <property type="match status" value="1"/>
</dbReference>
<reference evidence="3" key="1">
    <citation type="journal article" date="2019" name="Int. J. Syst. Evol. Microbiol.">
        <title>The Global Catalogue of Microorganisms (GCM) 10K type strain sequencing project: providing services to taxonomists for standard genome sequencing and annotation.</title>
        <authorList>
            <consortium name="The Broad Institute Genomics Platform"/>
            <consortium name="The Broad Institute Genome Sequencing Center for Infectious Disease"/>
            <person name="Wu L."/>
            <person name="Ma J."/>
        </authorList>
    </citation>
    <scope>NUCLEOTIDE SEQUENCE [LARGE SCALE GENOMIC DNA]</scope>
    <source>
        <strain evidence="3">CGMCC 4.7466</strain>
    </source>
</reference>
<dbReference type="SUPFAM" id="SSF52833">
    <property type="entry name" value="Thioredoxin-like"/>
    <property type="match status" value="1"/>
</dbReference>
<dbReference type="Pfam" id="PF00578">
    <property type="entry name" value="AhpC-TSA"/>
    <property type="match status" value="1"/>
</dbReference>
<gene>
    <name evidence="2" type="ORF">ACFPFU_10970</name>
</gene>
<dbReference type="RefSeq" id="WP_377064414.1">
    <property type="nucleotide sequence ID" value="NZ_JBHSJJ010000005.1"/>
</dbReference>
<dbReference type="PANTHER" id="PTHR42852:SF17">
    <property type="entry name" value="THIOREDOXIN-LIKE PROTEIN HI_1115"/>
    <property type="match status" value="1"/>
</dbReference>
<name>A0ABV9T179_9BACT</name>
<feature type="domain" description="Thioredoxin" evidence="1">
    <location>
        <begin position="33"/>
        <end position="188"/>
    </location>
</feature>
<dbReference type="CDD" id="cd02966">
    <property type="entry name" value="TlpA_like_family"/>
    <property type="match status" value="1"/>
</dbReference>
<evidence type="ECO:0000313" key="2">
    <source>
        <dbReference type="EMBL" id="MFC4872213.1"/>
    </source>
</evidence>